<name>A0A3P7FJ37_WUCBA</name>
<dbReference type="GO" id="GO:0016020">
    <property type="term" value="C:membrane"/>
    <property type="evidence" value="ECO:0007669"/>
    <property type="project" value="TreeGrafter"/>
</dbReference>
<dbReference type="FunCoup" id="A0A3P7FJ37">
    <property type="interactions" value="49"/>
</dbReference>
<dbReference type="AlphaFoldDB" id="A0A3P7FJ37"/>
<proteinExistence type="predicted"/>
<dbReference type="GO" id="GO:0005085">
    <property type="term" value="F:guanyl-nucleotide exchange factor activity"/>
    <property type="evidence" value="ECO:0007669"/>
    <property type="project" value="UniProtKB-KW"/>
</dbReference>
<dbReference type="InterPro" id="IPR011057">
    <property type="entry name" value="Mss4-like_sf"/>
</dbReference>
<keyword evidence="1" id="KW-0813">Transport</keyword>
<dbReference type="PANTHER" id="PTHR13276:SF0">
    <property type="entry name" value="GUANINE NUCLEOTIDE EXCHANGE FACTOR MSS4"/>
    <property type="match status" value="1"/>
</dbReference>
<dbReference type="GO" id="GO:0015031">
    <property type="term" value="P:protein transport"/>
    <property type="evidence" value="ECO:0007669"/>
    <property type="project" value="UniProtKB-KW"/>
</dbReference>
<dbReference type="SUPFAM" id="SSF51316">
    <property type="entry name" value="Mss4-like"/>
    <property type="match status" value="1"/>
</dbReference>
<dbReference type="GO" id="GO:0008270">
    <property type="term" value="F:zinc ion binding"/>
    <property type="evidence" value="ECO:0007669"/>
    <property type="project" value="TreeGrafter"/>
</dbReference>
<keyword evidence="2" id="KW-0344">Guanine-nucleotide releasing factor</keyword>
<organism evidence="5 6">
    <name type="scientific">Wuchereria bancrofti</name>
    <dbReference type="NCBI Taxonomy" id="6293"/>
    <lineage>
        <taxon>Eukaryota</taxon>
        <taxon>Metazoa</taxon>
        <taxon>Ecdysozoa</taxon>
        <taxon>Nematoda</taxon>
        <taxon>Chromadorea</taxon>
        <taxon>Rhabditida</taxon>
        <taxon>Spirurina</taxon>
        <taxon>Spiruromorpha</taxon>
        <taxon>Filarioidea</taxon>
        <taxon>Onchocercidae</taxon>
        <taxon>Wuchereria</taxon>
    </lineage>
</organism>
<dbReference type="Proteomes" id="UP000270924">
    <property type="component" value="Unassembled WGS sequence"/>
</dbReference>
<dbReference type="PROSITE" id="PS51796">
    <property type="entry name" value="MSS4"/>
    <property type="match status" value="1"/>
</dbReference>
<dbReference type="GO" id="GO:0005829">
    <property type="term" value="C:cytosol"/>
    <property type="evidence" value="ECO:0007669"/>
    <property type="project" value="TreeGrafter"/>
</dbReference>
<gene>
    <name evidence="5" type="ORF">WBA_LOCUS3908</name>
</gene>
<keyword evidence="4" id="KW-0175">Coiled coil</keyword>
<evidence type="ECO:0000256" key="2">
    <source>
        <dbReference type="ARBA" id="ARBA00022658"/>
    </source>
</evidence>
<dbReference type="Pfam" id="PF04421">
    <property type="entry name" value="Mss4"/>
    <property type="match status" value="1"/>
</dbReference>
<keyword evidence="3" id="KW-0653">Protein transport</keyword>
<evidence type="ECO:0000313" key="5">
    <source>
        <dbReference type="EMBL" id="VDM10522.1"/>
    </source>
</evidence>
<evidence type="ECO:0000256" key="4">
    <source>
        <dbReference type="SAM" id="Coils"/>
    </source>
</evidence>
<dbReference type="InterPro" id="IPR007515">
    <property type="entry name" value="Mss4"/>
</dbReference>
<dbReference type="InParanoid" id="A0A3P7FJ37"/>
<reference evidence="5 6" key="1">
    <citation type="submission" date="2018-11" db="EMBL/GenBank/DDBJ databases">
        <authorList>
            <consortium name="Pathogen Informatics"/>
        </authorList>
    </citation>
    <scope>NUCLEOTIDE SEQUENCE [LARGE SCALE GENOMIC DNA]</scope>
</reference>
<protein>
    <submittedName>
        <fullName evidence="5">Uncharacterized protein</fullName>
    </submittedName>
</protein>
<dbReference type="PANTHER" id="PTHR13276">
    <property type="entry name" value="GUANINE NUCLEOTIDE EXCHANGE FACTOR MSS4"/>
    <property type="match status" value="1"/>
</dbReference>
<evidence type="ECO:0000256" key="3">
    <source>
        <dbReference type="ARBA" id="ARBA00022927"/>
    </source>
</evidence>
<feature type="coiled-coil region" evidence="4">
    <location>
        <begin position="31"/>
        <end position="58"/>
    </location>
</feature>
<dbReference type="OrthoDB" id="5817587at2759"/>
<dbReference type="GO" id="GO:0006892">
    <property type="term" value="P:post-Golgi vesicle-mediated transport"/>
    <property type="evidence" value="ECO:0007669"/>
    <property type="project" value="TreeGrafter"/>
</dbReference>
<dbReference type="InterPro" id="IPR011323">
    <property type="entry name" value="Mss4/transl-control_tumour"/>
</dbReference>
<dbReference type="OMA" id="NYQRARI"/>
<accession>A0A3P7FJ37</accession>
<keyword evidence="6" id="KW-1185">Reference proteome</keyword>
<dbReference type="Gene3D" id="2.170.150.10">
    <property type="entry name" value="Metal Binding Protein, Guanine Nucleotide Exchange Factor, Chain A"/>
    <property type="match status" value="1"/>
</dbReference>
<sequence>MSVDGTTALKNLNNIYNSIHNFIALAEKGNSSDIALKLRHLEASLEQLKEAIDSTSDIIGNENYQRARIADLNRRITLKDGLINSFRNGQWQVERMFDFENIGFTHARDGVKYLICANCEDGPVGYLCPVTKAHFVAVCRVKQE</sequence>
<dbReference type="EMBL" id="UYWW01001455">
    <property type="protein sequence ID" value="VDM10522.1"/>
    <property type="molecule type" value="Genomic_DNA"/>
</dbReference>
<dbReference type="GO" id="GO:0007264">
    <property type="term" value="P:small GTPase-mediated signal transduction"/>
    <property type="evidence" value="ECO:0007669"/>
    <property type="project" value="InterPro"/>
</dbReference>
<evidence type="ECO:0000256" key="1">
    <source>
        <dbReference type="ARBA" id="ARBA00022448"/>
    </source>
</evidence>
<evidence type="ECO:0000313" key="6">
    <source>
        <dbReference type="Proteomes" id="UP000270924"/>
    </source>
</evidence>